<dbReference type="InterPro" id="IPR004861">
    <property type="entry name" value="Siw14-like"/>
</dbReference>
<evidence type="ECO:0000256" key="3">
    <source>
        <dbReference type="ARBA" id="ARBA00022490"/>
    </source>
</evidence>
<name>A0A2B7XGJ8_9EURO</name>
<comment type="catalytic activity">
    <reaction evidence="7">
        <text>3,5-bis(diphospho)-1D-myo-inositol 1,2,4,6-tetrakisphosphate + H2O = 3-diphospho-1D-myo-inositol 1,2,4,5,6-pentakisphosphate + phosphate + 2 H(+)</text>
        <dbReference type="Rhea" id="RHEA:56312"/>
        <dbReference type="ChEBI" id="CHEBI:15377"/>
        <dbReference type="ChEBI" id="CHEBI:15378"/>
        <dbReference type="ChEBI" id="CHEBI:43474"/>
        <dbReference type="ChEBI" id="CHEBI:140372"/>
        <dbReference type="ChEBI" id="CHEBI:140374"/>
        <dbReference type="EC" id="3.6.1.52"/>
    </reaction>
    <physiologicalReaction direction="left-to-right" evidence="7">
        <dbReference type="Rhea" id="RHEA:56313"/>
    </physiologicalReaction>
</comment>
<dbReference type="PANTHER" id="PTHR31126:SF48">
    <property type="entry name" value="INOSITOL PHOSPHATASE SIW14"/>
    <property type="match status" value="1"/>
</dbReference>
<evidence type="ECO:0000256" key="9">
    <source>
        <dbReference type="ARBA" id="ARBA00048424"/>
    </source>
</evidence>
<protein>
    <recommendedName>
        <fullName evidence="2">diphosphoinositol-polyphosphate diphosphatase</fullName>
        <ecNumber evidence="2">3.6.1.52</ecNumber>
    </recommendedName>
</protein>
<dbReference type="Proteomes" id="UP000224080">
    <property type="component" value="Unassembled WGS sequence"/>
</dbReference>
<dbReference type="Gene3D" id="3.90.190.10">
    <property type="entry name" value="Protein tyrosine phosphatase superfamily"/>
    <property type="match status" value="1"/>
</dbReference>
<evidence type="ECO:0000313" key="14">
    <source>
        <dbReference type="Proteomes" id="UP000224080"/>
    </source>
</evidence>
<dbReference type="InterPro" id="IPR029021">
    <property type="entry name" value="Prot-tyrosine_phosphatase-like"/>
</dbReference>
<comment type="similarity">
    <text evidence="5">Belongs to the protein-tyrosine phosphatase family. Atypical dual-specificity phosphatase Siw14-like subfamily.</text>
</comment>
<dbReference type="InterPro" id="IPR020428">
    <property type="entry name" value="PFA-DSPs"/>
</dbReference>
<evidence type="ECO:0000256" key="4">
    <source>
        <dbReference type="ARBA" id="ARBA00022801"/>
    </source>
</evidence>
<keyword evidence="3" id="KW-0963">Cytoplasm</keyword>
<evidence type="ECO:0000256" key="5">
    <source>
        <dbReference type="ARBA" id="ARBA00044949"/>
    </source>
</evidence>
<dbReference type="Pfam" id="PF03162">
    <property type="entry name" value="Y_phosphatase2"/>
    <property type="match status" value="1"/>
</dbReference>
<evidence type="ECO:0000259" key="11">
    <source>
        <dbReference type="PROSITE" id="PS50054"/>
    </source>
</evidence>
<comment type="catalytic activity">
    <reaction evidence="8">
        <text>1,5-bis(diphospho)-1D-myo-inositol 2,3,4,6-tetrakisphosphate + H2O = 1-diphospho-1D-myo-inositol 2,3,4,5,6-pentakisphosphate + phosphate + 2 H(+)</text>
        <dbReference type="Rhea" id="RHEA:79699"/>
        <dbReference type="ChEBI" id="CHEBI:15377"/>
        <dbReference type="ChEBI" id="CHEBI:15378"/>
        <dbReference type="ChEBI" id="CHEBI:43474"/>
        <dbReference type="ChEBI" id="CHEBI:74946"/>
        <dbReference type="ChEBI" id="CHEBI:77983"/>
        <dbReference type="EC" id="3.6.1.52"/>
    </reaction>
    <physiologicalReaction direction="left-to-right" evidence="8">
        <dbReference type="Rhea" id="RHEA:79700"/>
    </physiologicalReaction>
</comment>
<dbReference type="InterPro" id="IPR016130">
    <property type="entry name" value="Tyr_Pase_AS"/>
</dbReference>
<evidence type="ECO:0000256" key="7">
    <source>
        <dbReference type="ARBA" id="ARBA00047562"/>
    </source>
</evidence>
<dbReference type="PANTHER" id="PTHR31126">
    <property type="entry name" value="TYROSINE-PROTEIN PHOSPHATASE"/>
    <property type="match status" value="1"/>
</dbReference>
<proteinExistence type="inferred from homology"/>
<reference evidence="13 14" key="1">
    <citation type="submission" date="2017-10" db="EMBL/GenBank/DDBJ databases">
        <title>Comparative genomics in systemic dimorphic fungi from Ajellomycetaceae.</title>
        <authorList>
            <person name="Munoz J.F."/>
            <person name="Mcewen J.G."/>
            <person name="Clay O.K."/>
            <person name="Cuomo C.A."/>
        </authorList>
    </citation>
    <scope>NUCLEOTIDE SEQUENCE [LARGE SCALE GENOMIC DNA]</scope>
    <source>
        <strain evidence="13 14">UAMH130</strain>
    </source>
</reference>
<dbReference type="SUPFAM" id="SSF52799">
    <property type="entry name" value="(Phosphotyrosine protein) phosphatases II"/>
    <property type="match status" value="1"/>
</dbReference>
<evidence type="ECO:0000256" key="2">
    <source>
        <dbReference type="ARBA" id="ARBA00012527"/>
    </source>
</evidence>
<organism evidence="13 14">
    <name type="scientific">Blastomyces parvus</name>
    <dbReference type="NCBI Taxonomy" id="2060905"/>
    <lineage>
        <taxon>Eukaryota</taxon>
        <taxon>Fungi</taxon>
        <taxon>Dikarya</taxon>
        <taxon>Ascomycota</taxon>
        <taxon>Pezizomycotina</taxon>
        <taxon>Eurotiomycetes</taxon>
        <taxon>Eurotiomycetidae</taxon>
        <taxon>Onygenales</taxon>
        <taxon>Ajellomycetaceae</taxon>
        <taxon>Blastomyces</taxon>
    </lineage>
</organism>
<comment type="catalytic activity">
    <reaction evidence="6">
        <text>5-diphospho-1D-myo-inositol 1,2,3,4,6-pentakisphosphate + H2O = 1D-myo-inositol hexakisphosphate + phosphate + H(+)</text>
        <dbReference type="Rhea" id="RHEA:22384"/>
        <dbReference type="ChEBI" id="CHEBI:15377"/>
        <dbReference type="ChEBI" id="CHEBI:15378"/>
        <dbReference type="ChEBI" id="CHEBI:43474"/>
        <dbReference type="ChEBI" id="CHEBI:58130"/>
        <dbReference type="ChEBI" id="CHEBI:58628"/>
        <dbReference type="EC" id="3.6.1.52"/>
    </reaction>
    <physiologicalReaction direction="left-to-right" evidence="6">
        <dbReference type="Rhea" id="RHEA:22385"/>
    </physiologicalReaction>
</comment>
<dbReference type="GO" id="GO:0052840">
    <property type="term" value="F:inositol diphosphate tetrakisphosphate diphosphatase activity"/>
    <property type="evidence" value="ECO:0007669"/>
    <property type="project" value="TreeGrafter"/>
</dbReference>
<dbReference type="STRING" id="2060905.A0A2B7XGJ8"/>
<dbReference type="PROSITE" id="PS50054">
    <property type="entry name" value="TYR_PHOSPHATASE_DUAL"/>
    <property type="match status" value="1"/>
</dbReference>
<keyword evidence="14" id="KW-1185">Reference proteome</keyword>
<dbReference type="OrthoDB" id="6375174at2759"/>
<dbReference type="PRINTS" id="PR01911">
    <property type="entry name" value="PFDSPHPHTASE"/>
</dbReference>
<accession>A0A2B7XGJ8</accession>
<keyword evidence="4" id="KW-0378">Hydrolase</keyword>
<comment type="catalytic activity">
    <reaction evidence="9">
        <text>6-diphospho-1D-myo-inositol pentakisphosphate + H2O = 1D-myo-inositol hexakisphosphate + phosphate + H(+)</text>
        <dbReference type="Rhea" id="RHEA:79703"/>
        <dbReference type="ChEBI" id="CHEBI:15377"/>
        <dbReference type="ChEBI" id="CHEBI:15378"/>
        <dbReference type="ChEBI" id="CHEBI:43474"/>
        <dbReference type="ChEBI" id="CHEBI:58130"/>
        <dbReference type="ChEBI" id="CHEBI:230534"/>
        <dbReference type="EC" id="3.6.1.52"/>
    </reaction>
    <physiologicalReaction direction="left-to-right" evidence="9">
        <dbReference type="Rhea" id="RHEA:79704"/>
    </physiologicalReaction>
</comment>
<dbReference type="EC" id="3.6.1.52" evidence="2"/>
<dbReference type="AlphaFoldDB" id="A0A2B7XGJ8"/>
<feature type="domain" description="Tyrosine specific protein phosphatases" evidence="12">
    <location>
        <begin position="135"/>
        <end position="168"/>
    </location>
</feature>
<gene>
    <name evidence="13" type="ORF">GX51_01593</name>
</gene>
<comment type="caution">
    <text evidence="13">The sequence shown here is derived from an EMBL/GenBank/DDBJ whole genome shotgun (WGS) entry which is preliminary data.</text>
</comment>
<dbReference type="PROSITE" id="PS00383">
    <property type="entry name" value="TYR_PHOSPHATASE_1"/>
    <property type="match status" value="1"/>
</dbReference>
<dbReference type="EMBL" id="PDNC01000012">
    <property type="protein sequence ID" value="PGH07883.1"/>
    <property type="molecule type" value="Genomic_DNA"/>
</dbReference>
<dbReference type="PROSITE" id="PS50056">
    <property type="entry name" value="TYR_PHOSPHATASE_2"/>
    <property type="match status" value="1"/>
</dbReference>
<dbReference type="GO" id="GO:0016791">
    <property type="term" value="F:phosphatase activity"/>
    <property type="evidence" value="ECO:0007669"/>
    <property type="project" value="InterPro"/>
</dbReference>
<evidence type="ECO:0000256" key="6">
    <source>
        <dbReference type="ARBA" id="ARBA00047342"/>
    </source>
</evidence>
<dbReference type="InterPro" id="IPR000387">
    <property type="entry name" value="Tyr_Pase_dom"/>
</dbReference>
<evidence type="ECO:0000259" key="12">
    <source>
        <dbReference type="PROSITE" id="PS50056"/>
    </source>
</evidence>
<feature type="region of interest" description="Disordered" evidence="10">
    <location>
        <begin position="39"/>
        <end position="60"/>
    </location>
</feature>
<feature type="domain" description="Tyrosine-protein phosphatase" evidence="11">
    <location>
        <begin position="64"/>
        <end position="217"/>
    </location>
</feature>
<dbReference type="GO" id="GO:0005737">
    <property type="term" value="C:cytoplasm"/>
    <property type="evidence" value="ECO:0007669"/>
    <property type="project" value="UniProtKB-SubCell"/>
</dbReference>
<dbReference type="FunFam" id="3.90.190.10:FF:000035">
    <property type="entry name" value="Tyrosine phosphatase, putative"/>
    <property type="match status" value="1"/>
</dbReference>
<sequence>MAKSILSAMPAQSSCHKMSDFLSPSTAIDITRDDKQGENGYLSSGFESGPSRPPTPHGAGLPENFAEVVKGVYRSSFPLPVHLDSIARLNLKTIITLVDEEWSRDYGEFIRENGIKSYVIPILANKTPEVFTPYETVIEVLKLILNPMNHPVLIHCNKGKHRTGCVIACFRRVQGWSLIAALQEYQKHSTPKSRVLDRNYIEGFDANCLSDLVEKVGARKWLPTIIPVNNIGKDKLETSHINHDDDQIPKAESAPPSHFHASLEELHRVNSI</sequence>
<evidence type="ECO:0000256" key="1">
    <source>
        <dbReference type="ARBA" id="ARBA00004496"/>
    </source>
</evidence>
<comment type="subcellular location">
    <subcellularLocation>
        <location evidence="1">Cytoplasm</location>
    </subcellularLocation>
</comment>
<evidence type="ECO:0000313" key="13">
    <source>
        <dbReference type="EMBL" id="PGH07883.1"/>
    </source>
</evidence>
<evidence type="ECO:0000256" key="10">
    <source>
        <dbReference type="SAM" id="MobiDB-lite"/>
    </source>
</evidence>
<evidence type="ECO:0000256" key="8">
    <source>
        <dbReference type="ARBA" id="ARBA00047927"/>
    </source>
</evidence>
<dbReference type="InterPro" id="IPR020422">
    <property type="entry name" value="TYR_PHOSPHATASE_DUAL_dom"/>
</dbReference>